<dbReference type="Proteomes" id="UP001362999">
    <property type="component" value="Unassembled WGS sequence"/>
</dbReference>
<evidence type="ECO:0000256" key="1">
    <source>
        <dbReference type="SAM" id="Phobius"/>
    </source>
</evidence>
<dbReference type="AlphaFoldDB" id="A0AAV9ZVX2"/>
<gene>
    <name evidence="3" type="ORF">R3P38DRAFT_3288652</name>
</gene>
<evidence type="ECO:0000313" key="3">
    <source>
        <dbReference type="EMBL" id="KAK6992921.1"/>
    </source>
</evidence>
<dbReference type="InterPro" id="IPR045338">
    <property type="entry name" value="DUF6535"/>
</dbReference>
<feature type="transmembrane region" description="Helical" evidence="1">
    <location>
        <begin position="202"/>
        <end position="228"/>
    </location>
</feature>
<reference evidence="3 4" key="1">
    <citation type="journal article" date="2024" name="J Genomics">
        <title>Draft genome sequencing and assembly of Favolaschia claudopus CIRM-BRFM 2984 isolated from oak limbs.</title>
        <authorList>
            <person name="Navarro D."/>
            <person name="Drula E."/>
            <person name="Chaduli D."/>
            <person name="Cazenave R."/>
            <person name="Ahrendt S."/>
            <person name="Wang J."/>
            <person name="Lipzen A."/>
            <person name="Daum C."/>
            <person name="Barry K."/>
            <person name="Grigoriev I.V."/>
            <person name="Favel A."/>
            <person name="Rosso M.N."/>
            <person name="Martin F."/>
        </authorList>
    </citation>
    <scope>NUCLEOTIDE SEQUENCE [LARGE SCALE GENOMIC DNA]</scope>
    <source>
        <strain evidence="3 4">CIRM-BRFM 2984</strain>
    </source>
</reference>
<keyword evidence="1" id="KW-0472">Membrane</keyword>
<accession>A0AAV9ZVX2</accession>
<dbReference type="EMBL" id="JAWWNJ010000105">
    <property type="protein sequence ID" value="KAK6992921.1"/>
    <property type="molecule type" value="Genomic_DNA"/>
</dbReference>
<feature type="transmembrane region" description="Helical" evidence="1">
    <location>
        <begin position="175"/>
        <end position="196"/>
    </location>
</feature>
<feature type="domain" description="DUF6535" evidence="2">
    <location>
        <begin position="19"/>
        <end position="196"/>
    </location>
</feature>
<keyword evidence="1" id="KW-1133">Transmembrane helix</keyword>
<evidence type="ECO:0000313" key="4">
    <source>
        <dbReference type="Proteomes" id="UP001362999"/>
    </source>
</evidence>
<proteinExistence type="predicted"/>
<protein>
    <recommendedName>
        <fullName evidence="2">DUF6535 domain-containing protein</fullName>
    </recommendedName>
</protein>
<dbReference type="Pfam" id="PF20153">
    <property type="entry name" value="DUF6535"/>
    <property type="match status" value="1"/>
</dbReference>
<feature type="transmembrane region" description="Helical" evidence="1">
    <location>
        <begin position="43"/>
        <end position="63"/>
    </location>
</feature>
<comment type="caution">
    <text evidence="3">The sequence shown here is derived from an EMBL/GenBank/DDBJ whole genome shotgun (WGS) entry which is preliminary data.</text>
</comment>
<keyword evidence="4" id="KW-1185">Reference proteome</keyword>
<name>A0AAV9ZVX2_9AGAR</name>
<feature type="transmembrane region" description="Helical" evidence="1">
    <location>
        <begin position="75"/>
        <end position="94"/>
    </location>
</feature>
<organism evidence="3 4">
    <name type="scientific">Favolaschia claudopus</name>
    <dbReference type="NCBI Taxonomy" id="2862362"/>
    <lineage>
        <taxon>Eukaryota</taxon>
        <taxon>Fungi</taxon>
        <taxon>Dikarya</taxon>
        <taxon>Basidiomycota</taxon>
        <taxon>Agaricomycotina</taxon>
        <taxon>Agaricomycetes</taxon>
        <taxon>Agaricomycetidae</taxon>
        <taxon>Agaricales</taxon>
        <taxon>Marasmiineae</taxon>
        <taxon>Mycenaceae</taxon>
        <taxon>Favolaschia</taxon>
    </lineage>
</organism>
<keyword evidence="1" id="KW-0812">Transmembrane</keyword>
<sequence length="881" mass="99537">MDRRDTNFEDDDAAGAKIWSVYVSEAEKYDKALVKSWKSDMDGLLIFAGLFSAILTAFLIESYKTLTPDTDDEMVLLLGQISAQLAGIANGSAVDIPSVREPFVPPTSSLICNLLWFISLGLGLSCALTATLVEQWARDFIYKTDMRSSPVIRARIFSHLYYGLKRFNMHAVVEIIPLLLHLSLIFFFAGLIAFLFPVNRGAMILSALLLATLLIVYITFTVFPVLAYDSPYHTPLSGIVWRSVQFFHELWQVVHGKVSSIPSDRDSMLENMIKVAIRDSVGRTARDLHALCWTVRSLADDSELEPFLEGIPDVLWSSKGRRKADFLPAETQLRRRTTALKASWAIATLPASNPLLQLEPLEHFDPLLVQQPELPPKVAQYQVSACAMLYLNTLLPLFLHYNEMTQFLTRTQPTISNEDQIQPLGLDGYHVQYLTAKFQHLIRGLRYLNPVEGLHFDRDIMIRSLLNIVATIPRDPAQVASDWIGQWSPTFQALHLVLLDLKHDIFRAFMVHAATLESLPYQFAATRAIFHFDAPSVTAGTVTEHTFHITFDAIVSHQVQEGRFTKHADQILADLLAPCQRSEREDPAYYPANLSTYLTTHDLSESIVLKECDNLWLCLCLIAELKAAKSYHLFDPGVGEPKRVVEAIWELAFSTEQRGHSLWENHPTRSYPPEGQRILQLLRQANNWSTYSAVALIQWHLLNGISPLEDFFAYGHDATRIEANPFLINVKIQADPHYANVEYPLNLCVLDLRVAIVAEFLLDCGNTTHRAEDTLRILTNFVPASAVTIQQYFAAVWRAGMEELAGTNIQSTLAEILLNSKLLSMYWGEIGYLWLNDTNASRVFIEGMVFVERRDDISSALRTQIETIRSSMRIQLPNTGE</sequence>
<feature type="transmembrane region" description="Helical" evidence="1">
    <location>
        <begin position="114"/>
        <end position="133"/>
    </location>
</feature>
<evidence type="ECO:0000259" key="2">
    <source>
        <dbReference type="Pfam" id="PF20153"/>
    </source>
</evidence>